<feature type="domain" description="DUF8156" evidence="1">
    <location>
        <begin position="73"/>
        <end position="145"/>
    </location>
</feature>
<dbReference type="InterPro" id="IPR058469">
    <property type="entry name" value="DUF8156"/>
</dbReference>
<protein>
    <recommendedName>
        <fullName evidence="1">DUF8156 domain-containing protein</fullName>
    </recommendedName>
</protein>
<evidence type="ECO:0000313" key="2">
    <source>
        <dbReference type="EMBL" id="SHL34370.1"/>
    </source>
</evidence>
<name>A0A1M6ZVA4_HALPU</name>
<keyword evidence="3" id="KW-1185">Reference proteome</keyword>
<evidence type="ECO:0000313" key="3">
    <source>
        <dbReference type="Proteomes" id="UP000184203"/>
    </source>
</evidence>
<dbReference type="EMBL" id="FRAN01000006">
    <property type="protein sequence ID" value="SHL34370.1"/>
    <property type="molecule type" value="Genomic_DNA"/>
</dbReference>
<accession>A0A1M6ZVA4</accession>
<dbReference type="Proteomes" id="UP000184203">
    <property type="component" value="Unassembled WGS sequence"/>
</dbReference>
<sequence length="146" mass="17220">MRCTVLTVVSSSQNRRQYHSCFPLIMGVSRWRYLYMLTVVFPVLEYLEVTRACLRGSRWSWLPVMMQSSHSDAGWDTYRRALRPTDQAVFDRLFEYAQLHTDPSTVHKPLFVETPILISILIEQQRQIDDLEDRLDHVEDDLNDQG</sequence>
<proteinExistence type="predicted"/>
<gene>
    <name evidence="2" type="ORF">SAMN05444342_3592</name>
</gene>
<reference evidence="3" key="1">
    <citation type="submission" date="2016-11" db="EMBL/GenBank/DDBJ databases">
        <authorList>
            <person name="Varghese N."/>
            <person name="Submissions S."/>
        </authorList>
    </citation>
    <scope>NUCLEOTIDE SEQUENCE [LARGE SCALE GENOMIC DNA]</scope>
    <source>
        <strain evidence="3">DX253</strain>
    </source>
</reference>
<organism evidence="2 3">
    <name type="scientific">Haladaptatus paucihalophilus DX253</name>
    <dbReference type="NCBI Taxonomy" id="797209"/>
    <lineage>
        <taxon>Archaea</taxon>
        <taxon>Methanobacteriati</taxon>
        <taxon>Methanobacteriota</taxon>
        <taxon>Stenosarchaea group</taxon>
        <taxon>Halobacteria</taxon>
        <taxon>Halobacteriales</taxon>
        <taxon>Haladaptataceae</taxon>
        <taxon>Haladaptatus</taxon>
    </lineage>
</organism>
<evidence type="ECO:0000259" key="1">
    <source>
        <dbReference type="Pfam" id="PF26485"/>
    </source>
</evidence>
<dbReference type="AlphaFoldDB" id="A0A1M6ZVA4"/>
<dbReference type="Pfam" id="PF26485">
    <property type="entry name" value="DUF8156"/>
    <property type="match status" value="1"/>
</dbReference>